<dbReference type="Proteomes" id="UP000184174">
    <property type="component" value="Unassembled WGS sequence"/>
</dbReference>
<feature type="transmembrane region" description="Helical" evidence="8">
    <location>
        <begin position="237"/>
        <end position="268"/>
    </location>
</feature>
<dbReference type="GO" id="GO:0033214">
    <property type="term" value="P:siderophore-iron import into cell"/>
    <property type="evidence" value="ECO:0007669"/>
    <property type="project" value="TreeGrafter"/>
</dbReference>
<evidence type="ECO:0000313" key="9">
    <source>
        <dbReference type="EMBL" id="OJI11568.1"/>
    </source>
</evidence>
<dbReference type="AlphaFoldDB" id="A0AB36I5Q7"/>
<dbReference type="InterPro" id="IPR000522">
    <property type="entry name" value="ABC_transptr_permease_BtuC"/>
</dbReference>
<protein>
    <submittedName>
        <fullName evidence="9">Peptide ABC transporter substrate-binding protein</fullName>
    </submittedName>
</protein>
<dbReference type="GO" id="GO:0022857">
    <property type="term" value="F:transmembrane transporter activity"/>
    <property type="evidence" value="ECO:0007669"/>
    <property type="project" value="InterPro"/>
</dbReference>
<dbReference type="PANTHER" id="PTHR30472:SF70">
    <property type="entry name" value="MOLYBDATE IMPORT SYSTEM PERMEASE PROTEIN MOLB"/>
    <property type="match status" value="1"/>
</dbReference>
<proteinExistence type="inferred from homology"/>
<feature type="transmembrane region" description="Helical" evidence="8">
    <location>
        <begin position="145"/>
        <end position="168"/>
    </location>
</feature>
<keyword evidence="5 8" id="KW-0812">Transmembrane</keyword>
<evidence type="ECO:0000256" key="2">
    <source>
        <dbReference type="ARBA" id="ARBA00007935"/>
    </source>
</evidence>
<evidence type="ECO:0000256" key="1">
    <source>
        <dbReference type="ARBA" id="ARBA00004651"/>
    </source>
</evidence>
<evidence type="ECO:0000256" key="7">
    <source>
        <dbReference type="ARBA" id="ARBA00023136"/>
    </source>
</evidence>
<dbReference type="FunFam" id="1.10.3470.10:FF:000001">
    <property type="entry name" value="Vitamin B12 ABC transporter permease BtuC"/>
    <property type="match status" value="1"/>
</dbReference>
<reference evidence="9 10" key="1">
    <citation type="submission" date="2016-10" db="EMBL/GenBank/DDBJ databases">
        <title>Genome sequence of Lactobacillus reuteri 121, a source of glucan and fructan exopolysaccharides.</title>
        <authorList>
            <person name="Gangoiti J."/>
            <person name="Lammerts Van Bueren A."/>
            <person name="Dijkhuizen L."/>
        </authorList>
    </citation>
    <scope>NUCLEOTIDE SEQUENCE [LARGE SCALE GENOMIC DNA]</scope>
    <source>
        <strain evidence="9 10">121</strain>
    </source>
</reference>
<feature type="transmembrane region" description="Helical" evidence="8">
    <location>
        <begin position="306"/>
        <end position="325"/>
    </location>
</feature>
<dbReference type="CDD" id="cd06550">
    <property type="entry name" value="TM_ABC_iron-siderophores_like"/>
    <property type="match status" value="1"/>
</dbReference>
<comment type="caution">
    <text evidence="9">The sequence shown here is derived from an EMBL/GenBank/DDBJ whole genome shotgun (WGS) entry which is preliminary data.</text>
</comment>
<dbReference type="PANTHER" id="PTHR30472">
    <property type="entry name" value="FERRIC ENTEROBACTIN TRANSPORT SYSTEM PERMEASE PROTEIN"/>
    <property type="match status" value="1"/>
</dbReference>
<dbReference type="InterPro" id="IPR037294">
    <property type="entry name" value="ABC_BtuC-like"/>
</dbReference>
<evidence type="ECO:0000256" key="3">
    <source>
        <dbReference type="ARBA" id="ARBA00022448"/>
    </source>
</evidence>
<keyword evidence="7 8" id="KW-0472">Membrane</keyword>
<dbReference type="SUPFAM" id="SSF81345">
    <property type="entry name" value="ABC transporter involved in vitamin B12 uptake, BtuC"/>
    <property type="match status" value="1"/>
</dbReference>
<dbReference type="RefSeq" id="WP_072574970.1">
    <property type="nucleotide sequence ID" value="NZ_CP196424.1"/>
</dbReference>
<comment type="subcellular location">
    <subcellularLocation>
        <location evidence="1">Cell membrane</location>
        <topology evidence="1">Multi-pass membrane protein</topology>
    </subcellularLocation>
</comment>
<keyword evidence="3" id="KW-0813">Transport</keyword>
<keyword evidence="6 8" id="KW-1133">Transmembrane helix</keyword>
<feature type="transmembrane region" description="Helical" evidence="8">
    <location>
        <begin position="280"/>
        <end position="300"/>
    </location>
</feature>
<dbReference type="Gene3D" id="1.10.3470.10">
    <property type="entry name" value="ABC transporter involved in vitamin B12 uptake, BtuC"/>
    <property type="match status" value="1"/>
</dbReference>
<feature type="transmembrane region" description="Helical" evidence="8">
    <location>
        <begin position="63"/>
        <end position="84"/>
    </location>
</feature>
<dbReference type="EMBL" id="MKQH01000012">
    <property type="protein sequence ID" value="OJI11568.1"/>
    <property type="molecule type" value="Genomic_DNA"/>
</dbReference>
<keyword evidence="4" id="KW-1003">Cell membrane</keyword>
<comment type="similarity">
    <text evidence="2">Belongs to the binding-protein-dependent transport system permease family. FecCD subfamily.</text>
</comment>
<feature type="transmembrane region" description="Helical" evidence="8">
    <location>
        <begin position="6"/>
        <end position="26"/>
    </location>
</feature>
<name>A0AB36I5Q7_LIMRT</name>
<feature type="transmembrane region" description="Helical" evidence="8">
    <location>
        <begin position="189"/>
        <end position="211"/>
    </location>
</feature>
<evidence type="ECO:0000313" key="10">
    <source>
        <dbReference type="Proteomes" id="UP000184174"/>
    </source>
</evidence>
<dbReference type="Pfam" id="PF01032">
    <property type="entry name" value="FecCD"/>
    <property type="match status" value="1"/>
</dbReference>
<accession>A0AB36I5Q7</accession>
<sequence length="332" mass="35446">MTNHHYYHITLFTAILLVIIAIVLALSCGRIYYSPTIIIQTLFHPQNNPAAANIIFNLRLPRIISALLIGAGLAMAGCSFQSVFHNPLVSPDILGVSYGSAAGAASAILLGYGIGLTQLFAFVCGIIAVSLTLLIAHTLHQRGTLILVLAGIVISGFMQALVGLLKYIADPDSQLQSIVYWQLGSLAKVDFSSIIAVLPFLIIGTLILFVLRWHMTILSLGDQQARLEGINVGMEQLLIITASTFLTAATVCLSGNIGWIGLVIPHVARLLVGDNTKETLPLAAVIGALFLLIVDTMARSLSAGEIPLSILTGFIGAPLFVYILIKKKVQLN</sequence>
<organism evidence="9 10">
    <name type="scientific">Limosilactobacillus reuteri</name>
    <name type="common">Lactobacillus reuteri</name>
    <dbReference type="NCBI Taxonomy" id="1598"/>
    <lineage>
        <taxon>Bacteria</taxon>
        <taxon>Bacillati</taxon>
        <taxon>Bacillota</taxon>
        <taxon>Bacilli</taxon>
        <taxon>Lactobacillales</taxon>
        <taxon>Lactobacillaceae</taxon>
        <taxon>Limosilactobacillus</taxon>
    </lineage>
</organism>
<evidence type="ECO:0000256" key="8">
    <source>
        <dbReference type="SAM" id="Phobius"/>
    </source>
</evidence>
<feature type="transmembrane region" description="Helical" evidence="8">
    <location>
        <begin position="119"/>
        <end position="139"/>
    </location>
</feature>
<evidence type="ECO:0000256" key="5">
    <source>
        <dbReference type="ARBA" id="ARBA00022692"/>
    </source>
</evidence>
<dbReference type="GO" id="GO:0005886">
    <property type="term" value="C:plasma membrane"/>
    <property type="evidence" value="ECO:0007669"/>
    <property type="project" value="UniProtKB-SubCell"/>
</dbReference>
<evidence type="ECO:0000256" key="4">
    <source>
        <dbReference type="ARBA" id="ARBA00022475"/>
    </source>
</evidence>
<gene>
    <name evidence="9" type="ORF">BJI45_02525</name>
</gene>
<evidence type="ECO:0000256" key="6">
    <source>
        <dbReference type="ARBA" id="ARBA00022989"/>
    </source>
</evidence>